<keyword evidence="2" id="KW-1185">Reference proteome</keyword>
<dbReference type="KEGG" id="tbe:Trebr_0917"/>
<dbReference type="RefSeq" id="WP_013758072.1">
    <property type="nucleotide sequence ID" value="NC_015500.1"/>
</dbReference>
<protein>
    <submittedName>
        <fullName evidence="1">Uncharacterized protein</fullName>
    </submittedName>
</protein>
<reference evidence="2" key="1">
    <citation type="submission" date="2011-04" db="EMBL/GenBank/DDBJ databases">
        <title>The complete genome of Treponema brennaborense DSM 12168.</title>
        <authorList>
            <person name="Lucas S."/>
            <person name="Han J."/>
            <person name="Lapidus A."/>
            <person name="Bruce D."/>
            <person name="Goodwin L."/>
            <person name="Pitluck S."/>
            <person name="Peters L."/>
            <person name="Kyrpides N."/>
            <person name="Mavromatis K."/>
            <person name="Ivanova N."/>
            <person name="Mikhailova N."/>
            <person name="Pagani I."/>
            <person name="Teshima H."/>
            <person name="Detter J.C."/>
            <person name="Tapia R."/>
            <person name="Han C."/>
            <person name="Land M."/>
            <person name="Hauser L."/>
            <person name="Markowitz V."/>
            <person name="Cheng J.-F."/>
            <person name="Hugenholtz P."/>
            <person name="Woyke T."/>
            <person name="Wu D."/>
            <person name="Gronow S."/>
            <person name="Wellnitz S."/>
            <person name="Brambilla E."/>
            <person name="Klenk H.-P."/>
            <person name="Eisen J.A."/>
        </authorList>
    </citation>
    <scope>NUCLEOTIDE SEQUENCE [LARGE SCALE GENOMIC DNA]</scope>
    <source>
        <strain evidence="2">DSM 12168 / CIP 105900 / DD5/3</strain>
    </source>
</reference>
<proteinExistence type="predicted"/>
<accession>F4LJF8</accession>
<dbReference type="STRING" id="906968.Trebr_0917"/>
<dbReference type="eggNOG" id="ENOG5033AW7">
    <property type="taxonomic scope" value="Bacteria"/>
</dbReference>
<dbReference type="EMBL" id="CP002696">
    <property type="protein sequence ID" value="AEE16353.1"/>
    <property type="molecule type" value="Genomic_DNA"/>
</dbReference>
<dbReference type="AlphaFoldDB" id="F4LJF8"/>
<sequence length="93" mass="10285">MCWKCAKPLATSVQINRSSVCSDCGADLHCCRNCRFYDQGSHYDCHETVDEEVRDKERANFCDWFSPNAISGTHGGAEASLAAKNAFNSLFAD</sequence>
<organism evidence="1 2">
    <name type="scientific">Treponema brennaborense (strain DSM 12168 / CIP 105900 / DD5/3)</name>
    <dbReference type="NCBI Taxonomy" id="906968"/>
    <lineage>
        <taxon>Bacteria</taxon>
        <taxon>Pseudomonadati</taxon>
        <taxon>Spirochaetota</taxon>
        <taxon>Spirochaetia</taxon>
        <taxon>Spirochaetales</taxon>
        <taxon>Treponemataceae</taxon>
        <taxon>Treponema</taxon>
    </lineage>
</organism>
<gene>
    <name evidence="1" type="ordered locus">Trebr_0917</name>
</gene>
<evidence type="ECO:0000313" key="1">
    <source>
        <dbReference type="EMBL" id="AEE16353.1"/>
    </source>
</evidence>
<dbReference type="Proteomes" id="UP000006546">
    <property type="component" value="Chromosome"/>
</dbReference>
<dbReference type="OrthoDB" id="129664at2"/>
<name>F4LJF8_TREBD</name>
<evidence type="ECO:0000313" key="2">
    <source>
        <dbReference type="Proteomes" id="UP000006546"/>
    </source>
</evidence>
<dbReference type="HOGENOM" id="CLU_138568_1_0_12"/>